<dbReference type="OrthoDB" id="135877at2157"/>
<keyword evidence="1" id="KW-0678">Repressor</keyword>
<dbReference type="InterPro" id="IPR039538">
    <property type="entry name" value="BetI_C"/>
</dbReference>
<dbReference type="InterPro" id="IPR009057">
    <property type="entry name" value="Homeodomain-like_sf"/>
</dbReference>
<dbReference type="AlphaFoldDB" id="A0A4S3TKJ6"/>
<evidence type="ECO:0000259" key="6">
    <source>
        <dbReference type="PROSITE" id="PS50977"/>
    </source>
</evidence>
<dbReference type="GO" id="GO:0000976">
    <property type="term" value="F:transcription cis-regulatory region binding"/>
    <property type="evidence" value="ECO:0007669"/>
    <property type="project" value="TreeGrafter"/>
</dbReference>
<keyword evidence="3 5" id="KW-0238">DNA-binding</keyword>
<keyword evidence="2" id="KW-0805">Transcription regulation</keyword>
<comment type="caution">
    <text evidence="7">The sequence shown here is derived from an EMBL/GenBank/DDBJ whole genome shotgun (WGS) entry which is preliminary data.</text>
</comment>
<evidence type="ECO:0000256" key="3">
    <source>
        <dbReference type="ARBA" id="ARBA00023125"/>
    </source>
</evidence>
<dbReference type="Pfam" id="PF13977">
    <property type="entry name" value="TetR_C_6"/>
    <property type="match status" value="1"/>
</dbReference>
<evidence type="ECO:0000313" key="8">
    <source>
        <dbReference type="Proteomes" id="UP000318864"/>
    </source>
</evidence>
<evidence type="ECO:0000256" key="5">
    <source>
        <dbReference type="PROSITE-ProRule" id="PRU00335"/>
    </source>
</evidence>
<dbReference type="InterPro" id="IPR050109">
    <property type="entry name" value="HTH-type_TetR-like_transc_reg"/>
</dbReference>
<dbReference type="SUPFAM" id="SSF46689">
    <property type="entry name" value="Homeodomain-like"/>
    <property type="match status" value="1"/>
</dbReference>
<reference evidence="7 8" key="1">
    <citation type="submission" date="2018-10" db="EMBL/GenBank/DDBJ databases">
        <title>Natronolimnobius sp. XQ-INN 246 isolated from Inner Mongolia Autonomous Region of China.</title>
        <authorList>
            <person name="Xue Q."/>
        </authorList>
    </citation>
    <scope>NUCLEOTIDE SEQUENCE [LARGE SCALE GENOMIC DNA]</scope>
    <source>
        <strain evidence="7 8">XQ-INN 246</strain>
    </source>
</reference>
<dbReference type="SUPFAM" id="SSF48498">
    <property type="entry name" value="Tetracyclin repressor-like, C-terminal domain"/>
    <property type="match status" value="1"/>
</dbReference>
<dbReference type="PROSITE" id="PS50977">
    <property type="entry name" value="HTH_TETR_2"/>
    <property type="match status" value="1"/>
</dbReference>
<dbReference type="Pfam" id="PF00440">
    <property type="entry name" value="TetR_N"/>
    <property type="match status" value="1"/>
</dbReference>
<organism evidence="7 8">
    <name type="scientific">Salinadaptatus halalkaliphilus</name>
    <dbReference type="NCBI Taxonomy" id="2419781"/>
    <lineage>
        <taxon>Archaea</taxon>
        <taxon>Methanobacteriati</taxon>
        <taxon>Methanobacteriota</taxon>
        <taxon>Stenosarchaea group</taxon>
        <taxon>Halobacteria</taxon>
        <taxon>Halobacteriales</taxon>
        <taxon>Natrialbaceae</taxon>
        <taxon>Salinadaptatus</taxon>
    </lineage>
</organism>
<protein>
    <submittedName>
        <fullName evidence="7">TetR/AcrR family transcriptional regulator</fullName>
    </submittedName>
</protein>
<dbReference type="PANTHER" id="PTHR30055:SF234">
    <property type="entry name" value="HTH-TYPE TRANSCRIPTIONAL REGULATOR BETI"/>
    <property type="match status" value="1"/>
</dbReference>
<feature type="domain" description="HTH tetR-type" evidence="6">
    <location>
        <begin position="10"/>
        <end position="70"/>
    </location>
</feature>
<evidence type="ECO:0000256" key="1">
    <source>
        <dbReference type="ARBA" id="ARBA00022491"/>
    </source>
</evidence>
<dbReference type="InterPro" id="IPR001647">
    <property type="entry name" value="HTH_TetR"/>
</dbReference>
<gene>
    <name evidence="7" type="ORF">D8Y22_15590</name>
</gene>
<accession>A0A4S3TKJ6</accession>
<sequence length="216" mass="24870">MSDDVFSDPDGTREEILAATYRCLRDEGYADLTINAIGEEFEKSPSLVYRHYDSKDDLVIACLGYMLERFERQLVDEAITDPRGRLERFIEWASSDDIPAERRQFLSTLVELRTRAVYDEAYRCYFTRSDEVFVRYVSDMIQAGIDQGRFQECEPDGVAETLVTLLHGAMNRRPTHEGEAWLGDVRDELEAYLEARVYSDSTEGASESDENDRSQL</sequence>
<name>A0A4S3TKJ6_9EURY</name>
<keyword evidence="4" id="KW-0804">Transcription</keyword>
<evidence type="ECO:0000256" key="4">
    <source>
        <dbReference type="ARBA" id="ARBA00023163"/>
    </source>
</evidence>
<proteinExistence type="predicted"/>
<dbReference type="InterPro" id="IPR036271">
    <property type="entry name" value="Tet_transcr_reg_TetR-rel_C_sf"/>
</dbReference>
<dbReference type="GO" id="GO:0003700">
    <property type="term" value="F:DNA-binding transcription factor activity"/>
    <property type="evidence" value="ECO:0007669"/>
    <property type="project" value="TreeGrafter"/>
</dbReference>
<evidence type="ECO:0000313" key="7">
    <source>
        <dbReference type="EMBL" id="THE63763.1"/>
    </source>
</evidence>
<dbReference type="EMBL" id="RBZW01000055">
    <property type="protein sequence ID" value="THE63763.1"/>
    <property type="molecule type" value="Genomic_DNA"/>
</dbReference>
<dbReference type="RefSeq" id="WP_141465604.1">
    <property type="nucleotide sequence ID" value="NZ_RBZW01000055.1"/>
</dbReference>
<feature type="DNA-binding region" description="H-T-H motif" evidence="5">
    <location>
        <begin position="33"/>
        <end position="52"/>
    </location>
</feature>
<evidence type="ECO:0000256" key="2">
    <source>
        <dbReference type="ARBA" id="ARBA00023015"/>
    </source>
</evidence>
<dbReference type="PANTHER" id="PTHR30055">
    <property type="entry name" value="HTH-TYPE TRANSCRIPTIONAL REGULATOR RUTR"/>
    <property type="match status" value="1"/>
</dbReference>
<dbReference type="Proteomes" id="UP000318864">
    <property type="component" value="Unassembled WGS sequence"/>
</dbReference>
<keyword evidence="8" id="KW-1185">Reference proteome</keyword>
<dbReference type="Gene3D" id="1.10.357.10">
    <property type="entry name" value="Tetracycline Repressor, domain 2"/>
    <property type="match status" value="1"/>
</dbReference>